<evidence type="ECO:0000259" key="5">
    <source>
        <dbReference type="PROSITE" id="PS51006"/>
    </source>
</evidence>
<dbReference type="InterPro" id="IPR030373">
    <property type="entry name" value="PABS_CS"/>
</dbReference>
<organism evidence="6">
    <name type="scientific">candidate division WOR-3 bacterium</name>
    <dbReference type="NCBI Taxonomy" id="2052148"/>
    <lineage>
        <taxon>Bacteria</taxon>
        <taxon>Bacteria division WOR-3</taxon>
    </lineage>
</organism>
<comment type="similarity">
    <text evidence="1">Belongs to the spermidine/spermine synthase family.</text>
</comment>
<name>A0A7V5HMH3_UNCW3</name>
<dbReference type="EMBL" id="DRTX01000040">
    <property type="protein sequence ID" value="HHF52853.1"/>
    <property type="molecule type" value="Genomic_DNA"/>
</dbReference>
<dbReference type="GO" id="GO:0004766">
    <property type="term" value="F:spermidine synthase activity"/>
    <property type="evidence" value="ECO:0007669"/>
    <property type="project" value="UniProtKB-EC"/>
</dbReference>
<dbReference type="InterPro" id="IPR029063">
    <property type="entry name" value="SAM-dependent_MTases_sf"/>
</dbReference>
<dbReference type="GO" id="GO:0006596">
    <property type="term" value="P:polyamine biosynthetic process"/>
    <property type="evidence" value="ECO:0007669"/>
    <property type="project" value="UniProtKB-UniRule"/>
</dbReference>
<evidence type="ECO:0000256" key="1">
    <source>
        <dbReference type="ARBA" id="ARBA00007867"/>
    </source>
</evidence>
<feature type="domain" description="PABS" evidence="5">
    <location>
        <begin position="2"/>
        <end position="101"/>
    </location>
</feature>
<accession>A0A7V5HMH3</accession>
<dbReference type="InterPro" id="IPR001045">
    <property type="entry name" value="Spermi_synthase"/>
</dbReference>
<dbReference type="Pfam" id="PF01564">
    <property type="entry name" value="Spermine_synth"/>
    <property type="match status" value="1"/>
</dbReference>
<evidence type="ECO:0000313" key="6">
    <source>
        <dbReference type="EMBL" id="HHF52853.1"/>
    </source>
</evidence>
<dbReference type="PANTHER" id="PTHR11558">
    <property type="entry name" value="SPERMIDINE/SPERMINE SYNTHASE"/>
    <property type="match status" value="1"/>
</dbReference>
<gene>
    <name evidence="6" type="ORF">ENL43_00635</name>
</gene>
<dbReference type="PANTHER" id="PTHR11558:SF11">
    <property type="entry name" value="SPERMIDINE SYNTHASE"/>
    <property type="match status" value="1"/>
</dbReference>
<evidence type="ECO:0000256" key="4">
    <source>
        <dbReference type="PROSITE-ProRule" id="PRU00354"/>
    </source>
</evidence>
<dbReference type="Gene3D" id="3.40.50.150">
    <property type="entry name" value="Vaccinia Virus protein VP39"/>
    <property type="match status" value="1"/>
</dbReference>
<evidence type="ECO:0000256" key="3">
    <source>
        <dbReference type="ARBA" id="ARBA00023115"/>
    </source>
</evidence>
<dbReference type="InterPro" id="IPR030374">
    <property type="entry name" value="PABS"/>
</dbReference>
<feature type="non-terminal residue" evidence="6">
    <location>
        <position position="101"/>
    </location>
</feature>
<dbReference type="InterPro" id="IPR035246">
    <property type="entry name" value="Spermidine_synt_N"/>
</dbReference>
<keyword evidence="3 4" id="KW-0620">Polyamine biosynthesis</keyword>
<dbReference type="SUPFAM" id="SSF53335">
    <property type="entry name" value="S-adenosyl-L-methionine-dependent methyltransferases"/>
    <property type="match status" value="1"/>
</dbReference>
<proteinExistence type="inferred from homology"/>
<evidence type="ECO:0000256" key="2">
    <source>
        <dbReference type="ARBA" id="ARBA00022679"/>
    </source>
</evidence>
<dbReference type="Pfam" id="PF17284">
    <property type="entry name" value="Spermine_synt_N"/>
    <property type="match status" value="1"/>
</dbReference>
<dbReference type="Proteomes" id="UP000886050">
    <property type="component" value="Unassembled WGS sequence"/>
</dbReference>
<dbReference type="InterPro" id="IPR037163">
    <property type="entry name" value="Spermidine_synt_N_sf"/>
</dbReference>
<sequence length="101" mass="11514">MNLWFSELHTKGSGLVLKVKKYLYSGNSPYQKIDIFESEDYGKVLVLDGLVMITERDEFIYHEMLTHPAMRIHPNPQSILIIGGGDGGTAREALRYSEVKR</sequence>
<comment type="caution">
    <text evidence="4">Lacks conserved residue(s) required for the propagation of feature annotation.</text>
</comment>
<keyword evidence="2 4" id="KW-0808">Transferase</keyword>
<dbReference type="EC" id="2.5.1.16" evidence="6"/>
<dbReference type="AlphaFoldDB" id="A0A7V5HMH3"/>
<dbReference type="PROSITE" id="PS51006">
    <property type="entry name" value="PABS_2"/>
    <property type="match status" value="1"/>
</dbReference>
<protein>
    <submittedName>
        <fullName evidence="6">Spermidine synthase</fullName>
        <ecNumber evidence="6">2.5.1.16</ecNumber>
    </submittedName>
</protein>
<comment type="caution">
    <text evidence="6">The sequence shown here is derived from an EMBL/GenBank/DDBJ whole genome shotgun (WGS) entry which is preliminary data.</text>
</comment>
<dbReference type="PROSITE" id="PS01330">
    <property type="entry name" value="PABS_1"/>
    <property type="match status" value="1"/>
</dbReference>
<reference evidence="6" key="1">
    <citation type="journal article" date="2020" name="mSystems">
        <title>Genome- and Community-Level Interaction Insights into Carbon Utilization and Element Cycling Functions of Hydrothermarchaeota in Hydrothermal Sediment.</title>
        <authorList>
            <person name="Zhou Z."/>
            <person name="Liu Y."/>
            <person name="Xu W."/>
            <person name="Pan J."/>
            <person name="Luo Z.H."/>
            <person name="Li M."/>
        </authorList>
    </citation>
    <scope>NUCLEOTIDE SEQUENCE [LARGE SCALE GENOMIC DNA]</scope>
    <source>
        <strain evidence="6">HyVt-96</strain>
    </source>
</reference>
<dbReference type="Gene3D" id="2.30.140.10">
    <property type="entry name" value="Spermidine synthase, tetramerisation domain"/>
    <property type="match status" value="1"/>
</dbReference>